<sequence>MVAKQSTFCSSNNKAKNGREQVQVSSYLFTMPAPAHLVVIP</sequence>
<dbReference type="AlphaFoldDB" id="A0A1I0ZGT3"/>
<name>A0A1I0ZGT3_9BACI</name>
<gene>
    <name evidence="1" type="ORF">SAMN04488072_11131</name>
</gene>
<organism evidence="1 2">
    <name type="scientific">Lentibacillus halodurans</name>
    <dbReference type="NCBI Taxonomy" id="237679"/>
    <lineage>
        <taxon>Bacteria</taxon>
        <taxon>Bacillati</taxon>
        <taxon>Bacillota</taxon>
        <taxon>Bacilli</taxon>
        <taxon>Bacillales</taxon>
        <taxon>Bacillaceae</taxon>
        <taxon>Lentibacillus</taxon>
    </lineage>
</organism>
<accession>A0A1I0ZGT3</accession>
<evidence type="ECO:0000313" key="1">
    <source>
        <dbReference type="EMBL" id="SFB24346.1"/>
    </source>
</evidence>
<reference evidence="1 2" key="1">
    <citation type="submission" date="2016-10" db="EMBL/GenBank/DDBJ databases">
        <authorList>
            <person name="de Groot N.N."/>
        </authorList>
    </citation>
    <scope>NUCLEOTIDE SEQUENCE [LARGE SCALE GENOMIC DNA]</scope>
    <source>
        <strain evidence="1 2">CGMCC 1.3702</strain>
    </source>
</reference>
<evidence type="ECO:0000313" key="2">
    <source>
        <dbReference type="Proteomes" id="UP000198642"/>
    </source>
</evidence>
<protein>
    <submittedName>
        <fullName evidence="1">Uncharacterized protein</fullName>
    </submittedName>
</protein>
<proteinExistence type="predicted"/>
<dbReference type="Proteomes" id="UP000198642">
    <property type="component" value="Unassembled WGS sequence"/>
</dbReference>
<dbReference type="EMBL" id="FOJW01000011">
    <property type="protein sequence ID" value="SFB24346.1"/>
    <property type="molecule type" value="Genomic_DNA"/>
</dbReference>
<keyword evidence="2" id="KW-1185">Reference proteome</keyword>